<sequence>MITTQRIPSPLRLISLLLGLSMLFIGGRFLLAPEAGEVGFGLQYQQPNYAFHAIKGIRDIFSGLMILLLAWYHYRQPLLLAFLAGSLIPLTDMLIVWVTPGSNLWAMLIHGGTALTLWILCYFLAQTIPPLKPNSSEHASVKRLSSLSEGSNSILELLILPGEHTPWHYHELFSETFQILKGELTVGRGKQTLLLREGQTATIELGQKHFFSNTSGKECLIQVTVSPGNQNFEESLLIYKGLAKDGFASTSGTPKKLLDLALFIHLNDSHMIGFSKLAEPFFRLLASYATQQGRLAKLKANYAIS</sequence>
<protein>
    <recommendedName>
        <fullName evidence="2">Cupin type-2 domain-containing protein</fullName>
    </recommendedName>
</protein>
<evidence type="ECO:0000313" key="4">
    <source>
        <dbReference type="Proteomes" id="UP000239590"/>
    </source>
</evidence>
<feature type="transmembrane region" description="Helical" evidence="1">
    <location>
        <begin position="12"/>
        <end position="31"/>
    </location>
</feature>
<organism evidence="3 4">
    <name type="scientific">Siphonobacter curvatus</name>
    <dbReference type="NCBI Taxonomy" id="2094562"/>
    <lineage>
        <taxon>Bacteria</taxon>
        <taxon>Pseudomonadati</taxon>
        <taxon>Bacteroidota</taxon>
        <taxon>Cytophagia</taxon>
        <taxon>Cytophagales</taxon>
        <taxon>Cytophagaceae</taxon>
        <taxon>Siphonobacter</taxon>
    </lineage>
</organism>
<dbReference type="Proteomes" id="UP000239590">
    <property type="component" value="Unassembled WGS sequence"/>
</dbReference>
<reference evidence="4" key="1">
    <citation type="submission" date="2018-02" db="EMBL/GenBank/DDBJ databases">
        <title>Genome sequencing of Solimonas sp. HR-BB.</title>
        <authorList>
            <person name="Lee Y."/>
            <person name="Jeon C.O."/>
        </authorList>
    </citation>
    <scope>NUCLEOTIDE SEQUENCE [LARGE SCALE GENOMIC DNA]</scope>
    <source>
        <strain evidence="4">HR-U</strain>
    </source>
</reference>
<dbReference type="InterPro" id="IPR025363">
    <property type="entry name" value="DUF4267"/>
</dbReference>
<proteinExistence type="predicted"/>
<feature type="transmembrane region" description="Helical" evidence="1">
    <location>
        <begin position="51"/>
        <end position="71"/>
    </location>
</feature>
<feature type="domain" description="Cupin type-2" evidence="2">
    <location>
        <begin position="159"/>
        <end position="220"/>
    </location>
</feature>
<keyword evidence="1" id="KW-0812">Transmembrane</keyword>
<keyword evidence="1" id="KW-1133">Transmembrane helix</keyword>
<feature type="transmembrane region" description="Helical" evidence="1">
    <location>
        <begin position="78"/>
        <end position="98"/>
    </location>
</feature>
<name>A0A2S7IH76_9BACT</name>
<dbReference type="EMBL" id="PTRA01000005">
    <property type="protein sequence ID" value="PQA55041.1"/>
    <property type="molecule type" value="Genomic_DNA"/>
</dbReference>
<dbReference type="Pfam" id="PF07883">
    <property type="entry name" value="Cupin_2"/>
    <property type="match status" value="1"/>
</dbReference>
<evidence type="ECO:0000313" key="3">
    <source>
        <dbReference type="EMBL" id="PQA55041.1"/>
    </source>
</evidence>
<feature type="transmembrane region" description="Helical" evidence="1">
    <location>
        <begin position="104"/>
        <end position="125"/>
    </location>
</feature>
<dbReference type="AlphaFoldDB" id="A0A2S7IH76"/>
<dbReference type="InterPro" id="IPR011051">
    <property type="entry name" value="RmlC_Cupin_sf"/>
</dbReference>
<gene>
    <name evidence="3" type="ORF">C5O19_21085</name>
</gene>
<dbReference type="OrthoDB" id="72027at2"/>
<dbReference type="SUPFAM" id="SSF51182">
    <property type="entry name" value="RmlC-like cupins"/>
    <property type="match status" value="1"/>
</dbReference>
<dbReference type="InterPro" id="IPR013096">
    <property type="entry name" value="Cupin_2"/>
</dbReference>
<evidence type="ECO:0000256" key="1">
    <source>
        <dbReference type="SAM" id="Phobius"/>
    </source>
</evidence>
<dbReference type="InterPro" id="IPR014710">
    <property type="entry name" value="RmlC-like_jellyroll"/>
</dbReference>
<evidence type="ECO:0000259" key="2">
    <source>
        <dbReference type="Pfam" id="PF07883"/>
    </source>
</evidence>
<comment type="caution">
    <text evidence="3">The sequence shown here is derived from an EMBL/GenBank/DDBJ whole genome shotgun (WGS) entry which is preliminary data.</text>
</comment>
<keyword evidence="4" id="KW-1185">Reference proteome</keyword>
<dbReference type="RefSeq" id="WP_104715360.1">
    <property type="nucleotide sequence ID" value="NZ_PTRA01000005.1"/>
</dbReference>
<accession>A0A2S7IH76</accession>
<dbReference type="Gene3D" id="2.60.120.10">
    <property type="entry name" value="Jelly Rolls"/>
    <property type="match status" value="1"/>
</dbReference>
<keyword evidence="1" id="KW-0472">Membrane</keyword>
<dbReference type="Pfam" id="PF14087">
    <property type="entry name" value="DUF4267"/>
    <property type="match status" value="1"/>
</dbReference>